<protein>
    <recommendedName>
        <fullName evidence="3">RNase H type-1 domain-containing protein</fullName>
    </recommendedName>
</protein>
<organism evidence="1 2">
    <name type="scientific">Planomicrobium okeanokoites</name>
    <name type="common">Planococcus okeanokoites</name>
    <name type="synonym">Flavobacterium okeanokoites</name>
    <dbReference type="NCBI Taxonomy" id="244"/>
    <lineage>
        <taxon>Bacteria</taxon>
        <taxon>Bacillati</taxon>
        <taxon>Bacillota</taxon>
        <taxon>Bacilli</taxon>
        <taxon>Bacillales</taxon>
        <taxon>Caryophanaceae</taxon>
        <taxon>Planomicrobium</taxon>
    </lineage>
</organism>
<evidence type="ECO:0000313" key="1">
    <source>
        <dbReference type="EMBL" id="MFC3211797.1"/>
    </source>
</evidence>
<name>A0ABV7KQQ6_PLAOK</name>
<evidence type="ECO:0008006" key="3">
    <source>
        <dbReference type="Google" id="ProtNLM"/>
    </source>
</evidence>
<gene>
    <name evidence="1" type="ORF">ACFOEJ_11980</name>
</gene>
<dbReference type="Gene3D" id="3.30.420.10">
    <property type="entry name" value="Ribonuclease H-like superfamily/Ribonuclease H"/>
    <property type="match status" value="1"/>
</dbReference>
<reference evidence="2" key="1">
    <citation type="journal article" date="2019" name="Int. J. Syst. Evol. Microbiol.">
        <title>The Global Catalogue of Microorganisms (GCM) 10K type strain sequencing project: providing services to taxonomists for standard genome sequencing and annotation.</title>
        <authorList>
            <consortium name="The Broad Institute Genomics Platform"/>
            <consortium name="The Broad Institute Genome Sequencing Center for Infectious Disease"/>
            <person name="Wu L."/>
            <person name="Ma J."/>
        </authorList>
    </citation>
    <scope>NUCLEOTIDE SEQUENCE [LARGE SCALE GENOMIC DNA]</scope>
    <source>
        <strain evidence="2">CCM 320</strain>
    </source>
</reference>
<comment type="caution">
    <text evidence="1">The sequence shown here is derived from an EMBL/GenBank/DDBJ whole genome shotgun (WGS) entry which is preliminary data.</text>
</comment>
<dbReference type="SUPFAM" id="SSF53098">
    <property type="entry name" value="Ribonuclease H-like"/>
    <property type="match status" value="1"/>
</dbReference>
<dbReference type="InterPro" id="IPR036397">
    <property type="entry name" value="RNaseH_sf"/>
</dbReference>
<dbReference type="InterPro" id="IPR012337">
    <property type="entry name" value="RNaseH-like_sf"/>
</dbReference>
<evidence type="ECO:0000313" key="2">
    <source>
        <dbReference type="Proteomes" id="UP001595625"/>
    </source>
</evidence>
<keyword evidence="2" id="KW-1185">Reference proteome</keyword>
<dbReference type="EMBL" id="JBHRUJ010000016">
    <property type="protein sequence ID" value="MFC3211797.1"/>
    <property type="molecule type" value="Genomic_DNA"/>
</dbReference>
<sequence length="248" mass="28917">MIEYYIDGSAKDKTIGAGIVRINEFGFMDKRHFAAEHINPTPQIAEGFAFEKALEMIKENDIHKNELINVYSDCRHLISSLQFYQQFDFHQNEFFIKQETNHYFLYLRELYKELIARKSKSSIYHCSKSNEARPLIKVFYKEDADNRNYLQDAHSMSRQYIKKEESKVLNVVSKATPKVEAKINKIDLKAVKKANAWHIVKNNGKTIAVNKRPLIALSEALVQTKVKNHQIQLCSYLENLLKSTNKNK</sequence>
<dbReference type="RefSeq" id="WP_117312145.1">
    <property type="nucleotide sequence ID" value="NZ_JBHRUJ010000016.1"/>
</dbReference>
<proteinExistence type="predicted"/>
<accession>A0ABV7KQQ6</accession>
<dbReference type="Proteomes" id="UP001595625">
    <property type="component" value="Unassembled WGS sequence"/>
</dbReference>